<organism evidence="2 3">
    <name type="scientific">Parabacteroides merdae</name>
    <dbReference type="NCBI Taxonomy" id="46503"/>
    <lineage>
        <taxon>Bacteria</taxon>
        <taxon>Pseudomonadati</taxon>
        <taxon>Bacteroidota</taxon>
        <taxon>Bacteroidia</taxon>
        <taxon>Bacteroidales</taxon>
        <taxon>Tannerellaceae</taxon>
        <taxon>Parabacteroides</taxon>
    </lineage>
</organism>
<evidence type="ECO:0000313" key="2">
    <source>
        <dbReference type="EMBL" id="RGN53890.1"/>
    </source>
</evidence>
<comment type="caution">
    <text evidence="2">The sequence shown here is derived from an EMBL/GenBank/DDBJ whole genome shotgun (WGS) entry which is preliminary data.</text>
</comment>
<dbReference type="SUPFAM" id="SSF101898">
    <property type="entry name" value="NHL repeat"/>
    <property type="match status" value="1"/>
</dbReference>
<reference evidence="2 3" key="1">
    <citation type="submission" date="2018-08" db="EMBL/GenBank/DDBJ databases">
        <title>A genome reference for cultivated species of the human gut microbiota.</title>
        <authorList>
            <person name="Zou Y."/>
            <person name="Xue W."/>
            <person name="Luo G."/>
        </authorList>
    </citation>
    <scope>NUCLEOTIDE SEQUENCE [LARGE SCALE GENOMIC DNA]</scope>
    <source>
        <strain evidence="2 3">OM05-11AA</strain>
    </source>
</reference>
<dbReference type="PROSITE" id="PS51257">
    <property type="entry name" value="PROKAR_LIPOPROTEIN"/>
    <property type="match status" value="1"/>
</dbReference>
<evidence type="ECO:0000256" key="1">
    <source>
        <dbReference type="SAM" id="SignalP"/>
    </source>
</evidence>
<feature type="signal peptide" evidence="1">
    <location>
        <begin position="1"/>
        <end position="22"/>
    </location>
</feature>
<proteinExistence type="predicted"/>
<evidence type="ECO:0000313" key="3">
    <source>
        <dbReference type="Proteomes" id="UP000261088"/>
    </source>
</evidence>
<protein>
    <submittedName>
        <fullName evidence="2">6-bladed beta-propeller</fullName>
    </submittedName>
</protein>
<gene>
    <name evidence="2" type="ORF">DXB61_03215</name>
</gene>
<feature type="chain" id="PRO_5044339645" evidence="1">
    <location>
        <begin position="23"/>
        <end position="422"/>
    </location>
</feature>
<keyword evidence="1" id="KW-0732">Signal</keyword>
<dbReference type="Gene3D" id="2.120.10.30">
    <property type="entry name" value="TolB, C-terminal domain"/>
    <property type="match status" value="1"/>
</dbReference>
<dbReference type="Proteomes" id="UP000261088">
    <property type="component" value="Unassembled WGS sequence"/>
</dbReference>
<dbReference type="InterPro" id="IPR011042">
    <property type="entry name" value="6-blade_b-propeller_TolB-like"/>
</dbReference>
<dbReference type="RefSeq" id="WP_122121403.1">
    <property type="nucleotide sequence ID" value="NZ_JBCHGO010000013.1"/>
</dbReference>
<accession>A0AB37LZL1</accession>
<sequence length="422" mass="48269">MKIYVYIIFLFFLLGCSNKANNTSSILSETDTLAVEEDINIRPKDKHIPVYEEISEYCSNLSEFASEISFVKLSNEPLVRDFFIYDIQSTDQYIFLMGPKLIYQYDWKGNFIRQIGGGGQGPGEYTNLTAPLMVNGESKLLYAHDLHTQQLLVYDFDGNFKKKINLDRKAACLTMFDSTLIAERTSSAYRFLPYEGKALAFRGYNGKIVRSFGSCLYPISRDGLDHYGPDVNPLWNNDGNFYLLEYGNDTIYQVTKEALIPDLVLTGKLALDRDGLFKKDTKDKVWVGGPLMKPNSYVFESNRFLLFRMYAETEIYYAICDKKTGKISRTGHQDKRYEFDYKGEKSKDYFIDNLVSNMVVDPLYQSSGMAIGLIPAPAIVGDHDNITNFIDQHPTDEGTKLKKIITQMTEEDNSIVCFIKFK</sequence>
<dbReference type="EMBL" id="QSUP01000002">
    <property type="protein sequence ID" value="RGN53890.1"/>
    <property type="molecule type" value="Genomic_DNA"/>
</dbReference>
<dbReference type="Pfam" id="PF17170">
    <property type="entry name" value="DUF5128"/>
    <property type="match status" value="1"/>
</dbReference>
<dbReference type="AlphaFoldDB" id="A0AB37LZL1"/>
<name>A0AB37LZL1_9BACT</name>